<dbReference type="EMBL" id="CAJVPW010020504">
    <property type="protein sequence ID" value="CAG8689359.1"/>
    <property type="molecule type" value="Genomic_DNA"/>
</dbReference>
<protein>
    <submittedName>
        <fullName evidence="1">5760_t:CDS:1</fullName>
    </submittedName>
</protein>
<keyword evidence="2" id="KW-1185">Reference proteome</keyword>
<proteinExistence type="predicted"/>
<organism evidence="1 2">
    <name type="scientific">Cetraspora pellucida</name>
    <dbReference type="NCBI Taxonomy" id="1433469"/>
    <lineage>
        <taxon>Eukaryota</taxon>
        <taxon>Fungi</taxon>
        <taxon>Fungi incertae sedis</taxon>
        <taxon>Mucoromycota</taxon>
        <taxon>Glomeromycotina</taxon>
        <taxon>Glomeromycetes</taxon>
        <taxon>Diversisporales</taxon>
        <taxon>Gigasporaceae</taxon>
        <taxon>Cetraspora</taxon>
    </lineage>
</organism>
<sequence length="86" mass="10661">MDMLDGYRRWTADMLNGFERWLCWMTMDGRYVGWFERWLCWMVVNDERWLCWVVVDNGCFEWLWTINDGVVIETMNMLDGCERWIC</sequence>
<gene>
    <name evidence="1" type="ORF">SPELUC_LOCUS10664</name>
</gene>
<evidence type="ECO:0000313" key="1">
    <source>
        <dbReference type="EMBL" id="CAG8689359.1"/>
    </source>
</evidence>
<dbReference type="Proteomes" id="UP000789366">
    <property type="component" value="Unassembled WGS sequence"/>
</dbReference>
<name>A0ACA9P541_9GLOM</name>
<evidence type="ECO:0000313" key="2">
    <source>
        <dbReference type="Proteomes" id="UP000789366"/>
    </source>
</evidence>
<reference evidence="1" key="1">
    <citation type="submission" date="2021-06" db="EMBL/GenBank/DDBJ databases">
        <authorList>
            <person name="Kallberg Y."/>
            <person name="Tangrot J."/>
            <person name="Rosling A."/>
        </authorList>
    </citation>
    <scope>NUCLEOTIDE SEQUENCE</scope>
    <source>
        <strain evidence="1">28 12/20/2015</strain>
    </source>
</reference>
<comment type="caution">
    <text evidence="1">The sequence shown here is derived from an EMBL/GenBank/DDBJ whole genome shotgun (WGS) entry which is preliminary data.</text>
</comment>
<accession>A0ACA9P541</accession>